<protein>
    <submittedName>
        <fullName evidence="3">Uncharacterized protein</fullName>
    </submittedName>
</protein>
<organism evidence="3 4">
    <name type="scientific">Frankia alni (strain DSM 45986 / CECT 9034 / ACN14a)</name>
    <dbReference type="NCBI Taxonomy" id="326424"/>
    <lineage>
        <taxon>Bacteria</taxon>
        <taxon>Bacillati</taxon>
        <taxon>Actinomycetota</taxon>
        <taxon>Actinomycetes</taxon>
        <taxon>Frankiales</taxon>
        <taxon>Frankiaceae</taxon>
        <taxon>Frankia</taxon>
    </lineage>
</organism>
<proteinExistence type="predicted"/>
<name>Q0RQH5_FRAAA</name>
<evidence type="ECO:0000256" key="2">
    <source>
        <dbReference type="SAM" id="Phobius"/>
    </source>
</evidence>
<dbReference type="AlphaFoldDB" id="Q0RQH5"/>
<evidence type="ECO:0000313" key="3">
    <source>
        <dbReference type="EMBL" id="CAJ60199.1"/>
    </source>
</evidence>
<feature type="region of interest" description="Disordered" evidence="1">
    <location>
        <begin position="1"/>
        <end position="23"/>
    </location>
</feature>
<feature type="region of interest" description="Disordered" evidence="1">
    <location>
        <begin position="94"/>
        <end position="125"/>
    </location>
</feature>
<dbReference type="Proteomes" id="UP000000657">
    <property type="component" value="Chromosome"/>
</dbReference>
<keyword evidence="2" id="KW-0472">Membrane</keyword>
<evidence type="ECO:0000313" key="4">
    <source>
        <dbReference type="Proteomes" id="UP000000657"/>
    </source>
</evidence>
<keyword evidence="2" id="KW-0812">Transmembrane</keyword>
<sequence>MPSRRSRATGDHPGPPPPRARDERGEQLMTLGLSVFLVVVGATLRYALTWRVVGVDLPVLGLILMVAGIVISVICVLRAVVPLPTRAATRERGAGLRSWPADADGRGPAGGRPPRRTIPMADGRQGGIVRPAPVDSLTVPDAPGVAASFPVSAADADAFSEPYPDLARHPYLRLEQHVFGDRAEADEPVEHRDEAGI</sequence>
<dbReference type="EMBL" id="CT573213">
    <property type="protein sequence ID" value="CAJ60199.1"/>
    <property type="molecule type" value="Genomic_DNA"/>
</dbReference>
<dbReference type="KEGG" id="fal:FRAAL1543"/>
<keyword evidence="4" id="KW-1185">Reference proteome</keyword>
<feature type="transmembrane region" description="Helical" evidence="2">
    <location>
        <begin position="28"/>
        <end position="48"/>
    </location>
</feature>
<gene>
    <name evidence="3" type="ordered locus">FRAAL1543</name>
</gene>
<dbReference type="HOGENOM" id="CLU_1394551_0_0_11"/>
<keyword evidence="2" id="KW-1133">Transmembrane helix</keyword>
<reference evidence="3 4" key="1">
    <citation type="journal article" date="2007" name="Genome Res.">
        <title>Genome characteristics of facultatively symbiotic Frankia sp. strains reflect host range and host plant biogeography.</title>
        <authorList>
            <person name="Normand P."/>
            <person name="Lapierre P."/>
            <person name="Tisa L.S."/>
            <person name="Gogarten J.P."/>
            <person name="Alloisio N."/>
            <person name="Bagnarol E."/>
            <person name="Bassi C.A."/>
            <person name="Berry A.M."/>
            <person name="Bickhart D.M."/>
            <person name="Choisne N."/>
            <person name="Couloux A."/>
            <person name="Cournoyer B."/>
            <person name="Cruveiller S."/>
            <person name="Daubin V."/>
            <person name="Demange N."/>
            <person name="Francino M.P."/>
            <person name="Goltsman E."/>
            <person name="Huang Y."/>
            <person name="Kopp O.R."/>
            <person name="Labarre L."/>
            <person name="Lapidus A."/>
            <person name="Lavire C."/>
            <person name="Marechal J."/>
            <person name="Martinez M."/>
            <person name="Mastronunzio J.E."/>
            <person name="Mullin B.C."/>
            <person name="Niemann J."/>
            <person name="Pujic P."/>
            <person name="Rawnsley T."/>
            <person name="Rouy Z."/>
            <person name="Schenowitz C."/>
            <person name="Sellstedt A."/>
            <person name="Tavares F."/>
            <person name="Tomkins J.P."/>
            <person name="Vallenet D."/>
            <person name="Valverde C."/>
            <person name="Wall L.G."/>
            <person name="Wang Y."/>
            <person name="Medigue C."/>
            <person name="Benson D.R."/>
        </authorList>
    </citation>
    <scope>NUCLEOTIDE SEQUENCE [LARGE SCALE GENOMIC DNA]</scope>
    <source>
        <strain evidence="4">DSM 45986 / CECT 9034 / ACN14a</strain>
    </source>
</reference>
<feature type="transmembrane region" description="Helical" evidence="2">
    <location>
        <begin position="60"/>
        <end position="81"/>
    </location>
</feature>
<accession>Q0RQH5</accession>
<evidence type="ECO:0000256" key="1">
    <source>
        <dbReference type="SAM" id="MobiDB-lite"/>
    </source>
</evidence>